<gene>
    <name evidence="2" type="ORF">WMSIL1_LOCUS6230</name>
</gene>
<reference evidence="2 3" key="1">
    <citation type="submission" date="2019-07" db="EMBL/GenBank/DDBJ databases">
        <authorList>
            <person name="Jastrzebski P J."/>
            <person name="Paukszto L."/>
            <person name="Jastrzebski P J."/>
        </authorList>
    </citation>
    <scope>NUCLEOTIDE SEQUENCE [LARGE SCALE GENOMIC DNA]</scope>
    <source>
        <strain evidence="2 3">WMS-il1</strain>
    </source>
</reference>
<keyword evidence="1" id="KW-0472">Membrane</keyword>
<keyword evidence="3" id="KW-1185">Reference proteome</keyword>
<dbReference type="EMBL" id="CABIJS010000221">
    <property type="protein sequence ID" value="VUZ46513.1"/>
    <property type="molecule type" value="Genomic_DNA"/>
</dbReference>
<sequence length="49" mass="5964">MKEQSSFDWDEYDPRELRDLVFSSFFLVLTVFAKSTYVLSHLMFHLKRC</sequence>
<keyword evidence="1" id="KW-1133">Transmembrane helix</keyword>
<protein>
    <submittedName>
        <fullName evidence="2">Uncharacterized protein</fullName>
    </submittedName>
</protein>
<organism evidence="2 3">
    <name type="scientific">Hymenolepis diminuta</name>
    <name type="common">Rat tapeworm</name>
    <dbReference type="NCBI Taxonomy" id="6216"/>
    <lineage>
        <taxon>Eukaryota</taxon>
        <taxon>Metazoa</taxon>
        <taxon>Spiralia</taxon>
        <taxon>Lophotrochozoa</taxon>
        <taxon>Platyhelminthes</taxon>
        <taxon>Cestoda</taxon>
        <taxon>Eucestoda</taxon>
        <taxon>Cyclophyllidea</taxon>
        <taxon>Hymenolepididae</taxon>
        <taxon>Hymenolepis</taxon>
    </lineage>
</organism>
<dbReference type="Proteomes" id="UP000321570">
    <property type="component" value="Unassembled WGS sequence"/>
</dbReference>
<dbReference type="AlphaFoldDB" id="A0A564YIT7"/>
<evidence type="ECO:0000313" key="3">
    <source>
        <dbReference type="Proteomes" id="UP000321570"/>
    </source>
</evidence>
<keyword evidence="1" id="KW-0812">Transmembrane</keyword>
<proteinExistence type="predicted"/>
<feature type="transmembrane region" description="Helical" evidence="1">
    <location>
        <begin position="20"/>
        <end position="39"/>
    </location>
</feature>
<evidence type="ECO:0000256" key="1">
    <source>
        <dbReference type="SAM" id="Phobius"/>
    </source>
</evidence>
<accession>A0A564YIT7</accession>
<name>A0A564YIT7_HYMDI</name>
<evidence type="ECO:0000313" key="2">
    <source>
        <dbReference type="EMBL" id="VUZ46513.1"/>
    </source>
</evidence>